<comment type="caution">
    <text evidence="2">The sequence shown here is derived from an EMBL/GenBank/DDBJ whole genome shotgun (WGS) entry which is preliminary data.</text>
</comment>
<keyword evidence="3" id="KW-1185">Reference proteome</keyword>
<gene>
    <name evidence="2" type="ORF">WJX68_07325</name>
</gene>
<dbReference type="EMBL" id="JBBJUP010000005">
    <property type="protein sequence ID" value="MEJ8278738.1"/>
    <property type="molecule type" value="Genomic_DNA"/>
</dbReference>
<evidence type="ECO:0000256" key="1">
    <source>
        <dbReference type="SAM" id="MobiDB-lite"/>
    </source>
</evidence>
<name>A0ABU8T454_9PSEU</name>
<dbReference type="RefSeq" id="WP_340287323.1">
    <property type="nucleotide sequence ID" value="NZ_JBBJUP010000005.1"/>
</dbReference>
<protein>
    <submittedName>
        <fullName evidence="2">Uncharacterized protein</fullName>
    </submittedName>
</protein>
<dbReference type="Proteomes" id="UP001364211">
    <property type="component" value="Unassembled WGS sequence"/>
</dbReference>
<evidence type="ECO:0000313" key="3">
    <source>
        <dbReference type="Proteomes" id="UP001364211"/>
    </source>
</evidence>
<evidence type="ECO:0000313" key="2">
    <source>
        <dbReference type="EMBL" id="MEJ8278738.1"/>
    </source>
</evidence>
<proteinExistence type="predicted"/>
<feature type="region of interest" description="Disordered" evidence="1">
    <location>
        <begin position="351"/>
        <end position="372"/>
    </location>
</feature>
<feature type="compositionally biased region" description="Basic and acidic residues" evidence="1">
    <location>
        <begin position="353"/>
        <end position="372"/>
    </location>
</feature>
<sequence>MDIQNHYYGHSAVLAAYAGLRRPRHIAGLLQHGWTASSPVPAHFADFPRVGTDPRQRRLLVWSHGCRGWSPSDEDRETTPIGAPLLYLERQLRSQGWTRSERLGPVFVPFHGTRLARVTGAHGELARQVAKVDGPSTVCMHHEDLSDPEITSAWADAGHTLVTAGRRNDPRFLLRIMHLVGNASRVSSNRLSTAVLYAAAVGTPAAVWGDPLTFGAQSSTAVEQLRSTWPEFHTSDPDDGSRPVEGAAEADTAATALARRELGAEHLLDPDALRGVLGWGRTPSLGPGLQYYAASPLAKAAMVLGLTKRSEASRKAMTEGGIATNPMLWLRNPLAALPRPLPQGLAVPVATEEPPHVDEWHAAEQHADPSGG</sequence>
<accession>A0ABU8T454</accession>
<organism evidence="2 3">
    <name type="scientific">Pseudonocardia spirodelae</name>
    <dbReference type="NCBI Taxonomy" id="3133431"/>
    <lineage>
        <taxon>Bacteria</taxon>
        <taxon>Bacillati</taxon>
        <taxon>Actinomycetota</taxon>
        <taxon>Actinomycetes</taxon>
        <taxon>Pseudonocardiales</taxon>
        <taxon>Pseudonocardiaceae</taxon>
        <taxon>Pseudonocardia</taxon>
    </lineage>
</organism>
<reference evidence="2 3" key="1">
    <citation type="submission" date="2024-03" db="EMBL/GenBank/DDBJ databases">
        <title>Draft genome sequence of Pseudonocardia sp. DW16-2.</title>
        <authorList>
            <person name="Duangmal K."/>
        </authorList>
    </citation>
    <scope>NUCLEOTIDE SEQUENCE [LARGE SCALE GENOMIC DNA]</scope>
    <source>
        <strain evidence="2 3">DW16-2</strain>
    </source>
</reference>